<dbReference type="InterPro" id="IPR050932">
    <property type="entry name" value="TM2D1-3-like"/>
</dbReference>
<evidence type="ECO:0000256" key="8">
    <source>
        <dbReference type="SAM" id="Phobius"/>
    </source>
</evidence>
<keyword evidence="12" id="KW-1185">Reference proteome</keyword>
<dbReference type="AlphaFoldDB" id="A0A7R9QAP2"/>
<dbReference type="EMBL" id="OC915120">
    <property type="protein sequence ID" value="CAD7638738.1"/>
    <property type="molecule type" value="Genomic_DNA"/>
</dbReference>
<dbReference type="InterPro" id="IPR007829">
    <property type="entry name" value="TM2"/>
</dbReference>
<keyword evidence="3 8" id="KW-0812">Transmembrane</keyword>
<feature type="signal peptide" evidence="9">
    <location>
        <begin position="1"/>
        <end position="23"/>
    </location>
</feature>
<evidence type="ECO:0000259" key="10">
    <source>
        <dbReference type="Pfam" id="PF05154"/>
    </source>
</evidence>
<keyword evidence="7" id="KW-0325">Glycoprotein</keyword>
<accession>A0A7R9QAP2</accession>
<dbReference type="Proteomes" id="UP000728032">
    <property type="component" value="Unassembled WGS sequence"/>
</dbReference>
<evidence type="ECO:0000313" key="12">
    <source>
        <dbReference type="Proteomes" id="UP000728032"/>
    </source>
</evidence>
<feature type="chain" id="PRO_5035680561" description="TM2 domain-containing protein" evidence="9">
    <location>
        <begin position="24"/>
        <end position="207"/>
    </location>
</feature>
<evidence type="ECO:0000256" key="5">
    <source>
        <dbReference type="ARBA" id="ARBA00022989"/>
    </source>
</evidence>
<comment type="similarity">
    <text evidence="2">Belongs to the TM2 family.</text>
</comment>
<evidence type="ECO:0000256" key="7">
    <source>
        <dbReference type="ARBA" id="ARBA00023180"/>
    </source>
</evidence>
<organism evidence="11">
    <name type="scientific">Oppiella nova</name>
    <dbReference type="NCBI Taxonomy" id="334625"/>
    <lineage>
        <taxon>Eukaryota</taxon>
        <taxon>Metazoa</taxon>
        <taxon>Ecdysozoa</taxon>
        <taxon>Arthropoda</taxon>
        <taxon>Chelicerata</taxon>
        <taxon>Arachnida</taxon>
        <taxon>Acari</taxon>
        <taxon>Acariformes</taxon>
        <taxon>Sarcoptiformes</taxon>
        <taxon>Oribatida</taxon>
        <taxon>Brachypylina</taxon>
        <taxon>Oppioidea</taxon>
        <taxon>Oppiidae</taxon>
        <taxon>Oppiella</taxon>
    </lineage>
</organism>
<gene>
    <name evidence="11" type="ORF">ONB1V03_LOCUS1569</name>
</gene>
<keyword evidence="5 8" id="KW-1133">Transmembrane helix</keyword>
<dbReference type="OrthoDB" id="10257855at2759"/>
<reference evidence="11" key="1">
    <citation type="submission" date="2020-11" db="EMBL/GenBank/DDBJ databases">
        <authorList>
            <person name="Tran Van P."/>
        </authorList>
    </citation>
    <scope>NUCLEOTIDE SEQUENCE</scope>
</reference>
<evidence type="ECO:0000256" key="3">
    <source>
        <dbReference type="ARBA" id="ARBA00022692"/>
    </source>
</evidence>
<evidence type="ECO:0000256" key="2">
    <source>
        <dbReference type="ARBA" id="ARBA00008284"/>
    </source>
</evidence>
<name>A0A7R9QAP2_9ACAR</name>
<comment type="subcellular location">
    <subcellularLocation>
        <location evidence="1">Membrane</location>
        <topology evidence="1">Multi-pass membrane protein</topology>
    </subcellularLocation>
</comment>
<dbReference type="PANTHER" id="PTHR21016">
    <property type="entry name" value="BETA-AMYLOID BINDING PROTEIN-RELATED"/>
    <property type="match status" value="1"/>
</dbReference>
<feature type="domain" description="TM2" evidence="10">
    <location>
        <begin position="143"/>
        <end position="191"/>
    </location>
</feature>
<evidence type="ECO:0000313" key="11">
    <source>
        <dbReference type="EMBL" id="CAD7638738.1"/>
    </source>
</evidence>
<evidence type="ECO:0000256" key="6">
    <source>
        <dbReference type="ARBA" id="ARBA00023136"/>
    </source>
</evidence>
<proteinExistence type="inferred from homology"/>
<evidence type="ECO:0000256" key="1">
    <source>
        <dbReference type="ARBA" id="ARBA00004141"/>
    </source>
</evidence>
<keyword evidence="6 8" id="KW-0472">Membrane</keyword>
<sequence length="207" mass="22963">MPLIGHYLVHIVVIFGLISVVVSEPTLVATDSTVCNDTNQICSQLSHSCLECKLNYSCVYGQSVATDCQPLVTTNCSGETKVKRSYLCAFCYQLPQHHHNCSPNSSCDYNSRYKSRCEVNDDKVICLGNRVFYKYKQCNFVSGYKWSTALLLSITLGGFGIDRFYLGLWQEGVGKLFSFGGLGVWTLIDVILIATGYLKPSDGSVYI</sequence>
<evidence type="ECO:0000256" key="9">
    <source>
        <dbReference type="SAM" id="SignalP"/>
    </source>
</evidence>
<keyword evidence="4 9" id="KW-0732">Signal</keyword>
<feature type="transmembrane region" description="Helical" evidence="8">
    <location>
        <begin position="146"/>
        <end position="165"/>
    </location>
</feature>
<dbReference type="Pfam" id="PF05154">
    <property type="entry name" value="TM2"/>
    <property type="match status" value="1"/>
</dbReference>
<evidence type="ECO:0000256" key="4">
    <source>
        <dbReference type="ARBA" id="ARBA00022729"/>
    </source>
</evidence>
<feature type="transmembrane region" description="Helical" evidence="8">
    <location>
        <begin position="177"/>
        <end position="198"/>
    </location>
</feature>
<dbReference type="GO" id="GO:0016020">
    <property type="term" value="C:membrane"/>
    <property type="evidence" value="ECO:0007669"/>
    <property type="project" value="UniProtKB-SubCell"/>
</dbReference>
<protein>
    <recommendedName>
        <fullName evidence="10">TM2 domain-containing protein</fullName>
    </recommendedName>
</protein>
<dbReference type="EMBL" id="CAJPVJ010000295">
    <property type="protein sequence ID" value="CAG2161968.1"/>
    <property type="molecule type" value="Genomic_DNA"/>
</dbReference>
<dbReference type="PANTHER" id="PTHR21016:SF7">
    <property type="entry name" value="TM2 DOMAIN-CONTAINING PROTEIN 3"/>
    <property type="match status" value="1"/>
</dbReference>